<dbReference type="EMBL" id="JAELUR010000001">
    <property type="protein sequence ID" value="KAG7438435.1"/>
    <property type="molecule type" value="Genomic_DNA"/>
</dbReference>
<sequence>MSRQDVIGKLRRIINAGKSQLKLENSREDQLHLDREKPSSPLGPPSLKKCHEKQPASAQEEYEAECSCCGDLYTGLRIAQNHIRFIQEDIDHIATDIGTVVKAMEKSHKNPSKANTENAMEEIKGICKRLRDLQDDIKYRTKEVTRSE</sequence>
<dbReference type="AlphaFoldDB" id="A0A8J5QBS0"/>
<evidence type="ECO:0000313" key="3">
    <source>
        <dbReference type="Proteomes" id="UP000693942"/>
    </source>
</evidence>
<comment type="caution">
    <text evidence="2">The sequence shown here is derived from an EMBL/GenBank/DDBJ whole genome shotgun (WGS) entry which is preliminary data.</text>
</comment>
<feature type="region of interest" description="Disordered" evidence="1">
    <location>
        <begin position="21"/>
        <end position="56"/>
    </location>
</feature>
<evidence type="ECO:0000313" key="2">
    <source>
        <dbReference type="EMBL" id="KAG7438435.1"/>
    </source>
</evidence>
<protein>
    <submittedName>
        <fullName evidence="2">Uncharacterized protein</fullName>
    </submittedName>
</protein>
<dbReference type="Proteomes" id="UP000693942">
    <property type="component" value="Unassembled WGS sequence"/>
</dbReference>
<feature type="compositionally biased region" description="Basic and acidic residues" evidence="1">
    <location>
        <begin position="24"/>
        <end position="38"/>
    </location>
</feature>
<proteinExistence type="predicted"/>
<accession>A0A8J5QBS0</accession>
<evidence type="ECO:0000256" key="1">
    <source>
        <dbReference type="SAM" id="MobiDB-lite"/>
    </source>
</evidence>
<organism evidence="2 3">
    <name type="scientific">Fusarium oxysporum f. sp. raphani</name>
    <dbReference type="NCBI Taxonomy" id="96318"/>
    <lineage>
        <taxon>Eukaryota</taxon>
        <taxon>Fungi</taxon>
        <taxon>Dikarya</taxon>
        <taxon>Ascomycota</taxon>
        <taxon>Pezizomycotina</taxon>
        <taxon>Sordariomycetes</taxon>
        <taxon>Hypocreomycetidae</taxon>
        <taxon>Hypocreales</taxon>
        <taxon>Nectriaceae</taxon>
        <taxon>Fusarium</taxon>
        <taxon>Fusarium oxysporum species complex</taxon>
    </lineage>
</organism>
<reference evidence="2" key="1">
    <citation type="submission" date="2021-04" db="EMBL/GenBank/DDBJ databases">
        <title>First draft genome resource for Brassicaceae pathogens Fusarium oxysporum f. sp. raphani and Fusarium oxysporum f. sp. rapae.</title>
        <authorList>
            <person name="Asai S."/>
        </authorList>
    </citation>
    <scope>NUCLEOTIDE SEQUENCE</scope>
    <source>
        <strain evidence="2">Tf1262</strain>
    </source>
</reference>
<gene>
    <name evidence="2" type="ORF">Forpi1262_v001977</name>
</gene>
<name>A0A8J5QBS0_FUSOX</name>